<proteinExistence type="predicted"/>
<evidence type="ECO:0000313" key="3">
    <source>
        <dbReference type="Proteomes" id="UP001165065"/>
    </source>
</evidence>
<name>A0A9W7GJ67_9STRA</name>
<evidence type="ECO:0000256" key="1">
    <source>
        <dbReference type="SAM" id="MobiDB-lite"/>
    </source>
</evidence>
<organism evidence="2 3">
    <name type="scientific">Triparma columacea</name>
    <dbReference type="NCBI Taxonomy" id="722753"/>
    <lineage>
        <taxon>Eukaryota</taxon>
        <taxon>Sar</taxon>
        <taxon>Stramenopiles</taxon>
        <taxon>Ochrophyta</taxon>
        <taxon>Bolidophyceae</taxon>
        <taxon>Parmales</taxon>
        <taxon>Triparmaceae</taxon>
        <taxon>Triparma</taxon>
    </lineage>
</organism>
<keyword evidence="3" id="KW-1185">Reference proteome</keyword>
<accession>A0A9W7GJ67</accession>
<feature type="region of interest" description="Disordered" evidence="1">
    <location>
        <begin position="38"/>
        <end position="70"/>
    </location>
</feature>
<gene>
    <name evidence="2" type="ORF">TrCOL_g862</name>
</gene>
<dbReference type="AlphaFoldDB" id="A0A9W7GJ67"/>
<reference evidence="3" key="1">
    <citation type="journal article" date="2023" name="Commun. Biol.">
        <title>Genome analysis of Parmales, the sister group of diatoms, reveals the evolutionary specialization of diatoms from phago-mixotrophs to photoautotrophs.</title>
        <authorList>
            <person name="Ban H."/>
            <person name="Sato S."/>
            <person name="Yoshikawa S."/>
            <person name="Yamada K."/>
            <person name="Nakamura Y."/>
            <person name="Ichinomiya M."/>
            <person name="Sato N."/>
            <person name="Blanc-Mathieu R."/>
            <person name="Endo H."/>
            <person name="Kuwata A."/>
            <person name="Ogata H."/>
        </authorList>
    </citation>
    <scope>NUCLEOTIDE SEQUENCE [LARGE SCALE GENOMIC DNA]</scope>
</reference>
<protein>
    <submittedName>
        <fullName evidence="2">Uncharacterized protein</fullName>
    </submittedName>
</protein>
<sequence>MDNDSKIEPSGLTEYERLRQSKIRRNFEHLKSLGLERGVIAPLHGGEDNEGSSKKKKKKKNKVVKGLPPTRVSKRVRKEKVEYDVDKAYDLLDDIDPMTIQRSAGGRKGGGVVGGGGKMEIYKEVPDVIEGDEVEGVGGGGKGGGKMNVRDVSLRTSMLRSGLNKLMNENTKYPAVMWLTGSATKPPSQVVFSKYSGIVEFKNAFLLWVNFDAKGGGYVNNWSEGGRCIKWYGGSKLKIEDEKTKRMVEMGKKKEGEGGIVMMARFCEGSKSQPYCYLGGMSYVSHCEEMTGEGVRVAFTLRLKDNMEGGTWKKMVEWGKEEEQEGEEEGVE</sequence>
<dbReference type="OrthoDB" id="189931at2759"/>
<comment type="caution">
    <text evidence="2">The sequence shown here is derived from an EMBL/GenBank/DDBJ whole genome shotgun (WGS) entry which is preliminary data.</text>
</comment>
<evidence type="ECO:0000313" key="2">
    <source>
        <dbReference type="EMBL" id="GMI45233.1"/>
    </source>
</evidence>
<dbReference type="EMBL" id="BRYA01001538">
    <property type="protein sequence ID" value="GMI45233.1"/>
    <property type="molecule type" value="Genomic_DNA"/>
</dbReference>
<feature type="compositionally biased region" description="Basic residues" evidence="1">
    <location>
        <begin position="54"/>
        <end position="63"/>
    </location>
</feature>
<dbReference type="Proteomes" id="UP001165065">
    <property type="component" value="Unassembled WGS sequence"/>
</dbReference>